<accession>A0A565ARN5</accession>
<evidence type="ECO:0000313" key="3">
    <source>
        <dbReference type="EMBL" id="VVA92098.1"/>
    </source>
</evidence>
<dbReference type="InterPro" id="IPR028995">
    <property type="entry name" value="Glyco_hydro_57/38_cen_sf"/>
</dbReference>
<dbReference type="AlphaFoldDB" id="A0A565ARN5"/>
<sequence>MDKLLHYVNLDGRINALYSTPSIYTVQNMRRMRLGPWKQRTISHRINAYWTGYFTSRPALKRYVRVMSRYYLAARHLEFSKGRSGKSPNTDRAGSEILAWGSYKLGAPFKCFKKLPSDPALNTDSLPDALAIAQHHDAV</sequence>
<evidence type="ECO:0000313" key="4">
    <source>
        <dbReference type="Proteomes" id="UP000489600"/>
    </source>
</evidence>
<keyword evidence="1" id="KW-0378">Hydrolase</keyword>
<dbReference type="InterPro" id="IPR050843">
    <property type="entry name" value="Glycosyl_Hydrlase_38"/>
</dbReference>
<dbReference type="InterPro" id="IPR037094">
    <property type="entry name" value="Glyco_hydro_38_cen_sf"/>
</dbReference>
<dbReference type="GO" id="GO:0004559">
    <property type="term" value="F:alpha-mannosidase activity"/>
    <property type="evidence" value="ECO:0007669"/>
    <property type="project" value="InterPro"/>
</dbReference>
<dbReference type="SUPFAM" id="SSF88688">
    <property type="entry name" value="Families 57/38 glycoside transferase middle domain"/>
    <property type="match status" value="1"/>
</dbReference>
<dbReference type="PANTHER" id="PTHR11607">
    <property type="entry name" value="ALPHA-MANNOSIDASE"/>
    <property type="match status" value="1"/>
</dbReference>
<dbReference type="InterPro" id="IPR015341">
    <property type="entry name" value="Glyco_hydro_38_cen"/>
</dbReference>
<gene>
    <name evidence="3" type="ORF">ANE_LOCUS2543</name>
</gene>
<dbReference type="OrthoDB" id="2016903at2759"/>
<reference evidence="3" key="1">
    <citation type="submission" date="2019-07" db="EMBL/GenBank/DDBJ databases">
        <authorList>
            <person name="Dittberner H."/>
        </authorList>
    </citation>
    <scope>NUCLEOTIDE SEQUENCE [LARGE SCALE GENOMIC DNA]</scope>
</reference>
<organism evidence="3 4">
    <name type="scientific">Arabis nemorensis</name>
    <dbReference type="NCBI Taxonomy" id="586526"/>
    <lineage>
        <taxon>Eukaryota</taxon>
        <taxon>Viridiplantae</taxon>
        <taxon>Streptophyta</taxon>
        <taxon>Embryophyta</taxon>
        <taxon>Tracheophyta</taxon>
        <taxon>Spermatophyta</taxon>
        <taxon>Magnoliopsida</taxon>
        <taxon>eudicotyledons</taxon>
        <taxon>Gunneridae</taxon>
        <taxon>Pentapetalae</taxon>
        <taxon>rosids</taxon>
        <taxon>malvids</taxon>
        <taxon>Brassicales</taxon>
        <taxon>Brassicaceae</taxon>
        <taxon>Arabideae</taxon>
        <taxon>Arabis</taxon>
    </lineage>
</organism>
<dbReference type="EMBL" id="CABITT030000001">
    <property type="protein sequence ID" value="VVA92098.1"/>
    <property type="molecule type" value="Genomic_DNA"/>
</dbReference>
<evidence type="ECO:0000259" key="2">
    <source>
        <dbReference type="Pfam" id="PF09261"/>
    </source>
</evidence>
<dbReference type="Gene3D" id="1.20.1270.50">
    <property type="entry name" value="Glycoside hydrolase family 38, central domain"/>
    <property type="match status" value="1"/>
</dbReference>
<protein>
    <recommendedName>
        <fullName evidence="2">Glycoside hydrolase family 38 central domain-containing protein</fullName>
    </recommendedName>
</protein>
<evidence type="ECO:0000256" key="1">
    <source>
        <dbReference type="ARBA" id="ARBA00022801"/>
    </source>
</evidence>
<proteinExistence type="predicted"/>
<dbReference type="PANTHER" id="PTHR11607:SF3">
    <property type="entry name" value="LYSOSOMAL ALPHA-MANNOSIDASE"/>
    <property type="match status" value="1"/>
</dbReference>
<keyword evidence="4" id="KW-1185">Reference proteome</keyword>
<dbReference type="Proteomes" id="UP000489600">
    <property type="component" value="Unassembled WGS sequence"/>
</dbReference>
<name>A0A565ARN5_9BRAS</name>
<feature type="domain" description="Glycoside hydrolase family 38 central" evidence="2">
    <location>
        <begin position="48"/>
        <end position="139"/>
    </location>
</feature>
<dbReference type="GO" id="GO:0006013">
    <property type="term" value="P:mannose metabolic process"/>
    <property type="evidence" value="ECO:0007669"/>
    <property type="project" value="InterPro"/>
</dbReference>
<dbReference type="Pfam" id="PF09261">
    <property type="entry name" value="Alpha-mann_mid"/>
    <property type="match status" value="1"/>
</dbReference>
<comment type="caution">
    <text evidence="3">The sequence shown here is derived from an EMBL/GenBank/DDBJ whole genome shotgun (WGS) entry which is preliminary data.</text>
</comment>